<evidence type="ECO:0000256" key="1">
    <source>
        <dbReference type="SAM" id="Phobius"/>
    </source>
</evidence>
<proteinExistence type="predicted"/>
<accession>A0AAN6SB83</accession>
<feature type="non-terminal residue" evidence="2">
    <location>
        <position position="1"/>
    </location>
</feature>
<organism evidence="2 3">
    <name type="scientific">Pseudoneurospora amorphoporcata</name>
    <dbReference type="NCBI Taxonomy" id="241081"/>
    <lineage>
        <taxon>Eukaryota</taxon>
        <taxon>Fungi</taxon>
        <taxon>Dikarya</taxon>
        <taxon>Ascomycota</taxon>
        <taxon>Pezizomycotina</taxon>
        <taxon>Sordariomycetes</taxon>
        <taxon>Sordariomycetidae</taxon>
        <taxon>Sordariales</taxon>
        <taxon>Sordariaceae</taxon>
        <taxon>Pseudoneurospora</taxon>
    </lineage>
</organism>
<protein>
    <submittedName>
        <fullName evidence="2">Uncharacterized protein</fullName>
    </submittedName>
</protein>
<keyword evidence="1" id="KW-0472">Membrane</keyword>
<feature type="transmembrane region" description="Helical" evidence="1">
    <location>
        <begin position="20"/>
        <end position="39"/>
    </location>
</feature>
<feature type="non-terminal residue" evidence="2">
    <location>
        <position position="138"/>
    </location>
</feature>
<keyword evidence="1" id="KW-1133">Transmembrane helix</keyword>
<comment type="caution">
    <text evidence="2">The sequence shown here is derived from an EMBL/GenBank/DDBJ whole genome shotgun (WGS) entry which is preliminary data.</text>
</comment>
<keyword evidence="1" id="KW-0812">Transmembrane</keyword>
<reference evidence="2" key="1">
    <citation type="journal article" date="2023" name="Mol. Phylogenet. Evol.">
        <title>Genome-scale phylogeny and comparative genomics of the fungal order Sordariales.</title>
        <authorList>
            <person name="Hensen N."/>
            <person name="Bonometti L."/>
            <person name="Westerberg I."/>
            <person name="Brannstrom I.O."/>
            <person name="Guillou S."/>
            <person name="Cros-Aarteil S."/>
            <person name="Calhoun S."/>
            <person name="Haridas S."/>
            <person name="Kuo A."/>
            <person name="Mondo S."/>
            <person name="Pangilinan J."/>
            <person name="Riley R."/>
            <person name="LaButti K."/>
            <person name="Andreopoulos B."/>
            <person name="Lipzen A."/>
            <person name="Chen C."/>
            <person name="Yan M."/>
            <person name="Daum C."/>
            <person name="Ng V."/>
            <person name="Clum A."/>
            <person name="Steindorff A."/>
            <person name="Ohm R.A."/>
            <person name="Martin F."/>
            <person name="Silar P."/>
            <person name="Natvig D.O."/>
            <person name="Lalanne C."/>
            <person name="Gautier V."/>
            <person name="Ament-Velasquez S.L."/>
            <person name="Kruys A."/>
            <person name="Hutchinson M.I."/>
            <person name="Powell A.J."/>
            <person name="Barry K."/>
            <person name="Miller A.N."/>
            <person name="Grigoriev I.V."/>
            <person name="Debuchy R."/>
            <person name="Gladieux P."/>
            <person name="Hiltunen Thoren M."/>
            <person name="Johannesson H."/>
        </authorList>
    </citation>
    <scope>NUCLEOTIDE SEQUENCE</scope>
    <source>
        <strain evidence="2">CBS 626.80</strain>
    </source>
</reference>
<reference evidence="2" key="2">
    <citation type="submission" date="2023-06" db="EMBL/GenBank/DDBJ databases">
        <authorList>
            <consortium name="Lawrence Berkeley National Laboratory"/>
            <person name="Mondo S.J."/>
            <person name="Hensen N."/>
            <person name="Bonometti L."/>
            <person name="Westerberg I."/>
            <person name="Brannstrom I.O."/>
            <person name="Guillou S."/>
            <person name="Cros-Aarteil S."/>
            <person name="Calhoun S."/>
            <person name="Haridas S."/>
            <person name="Kuo A."/>
            <person name="Pangilinan J."/>
            <person name="Riley R."/>
            <person name="Labutti K."/>
            <person name="Andreopoulos B."/>
            <person name="Lipzen A."/>
            <person name="Chen C."/>
            <person name="Yanf M."/>
            <person name="Daum C."/>
            <person name="Ng V."/>
            <person name="Clum A."/>
            <person name="Steindorff A."/>
            <person name="Ohm R."/>
            <person name="Martin F."/>
            <person name="Silar P."/>
            <person name="Natvig D."/>
            <person name="Lalanne C."/>
            <person name="Gautier V."/>
            <person name="Ament-Velasquez S.L."/>
            <person name="Kruys A."/>
            <person name="Hutchinson M.I."/>
            <person name="Powell A.J."/>
            <person name="Barry K."/>
            <person name="Miller A.N."/>
            <person name="Grigoriev I.V."/>
            <person name="Debuchy R."/>
            <person name="Gladieux P."/>
            <person name="Thoren M.H."/>
            <person name="Johannesson H."/>
        </authorList>
    </citation>
    <scope>NUCLEOTIDE SEQUENCE</scope>
    <source>
        <strain evidence="2">CBS 626.80</strain>
    </source>
</reference>
<dbReference type="AlphaFoldDB" id="A0AAN6SB83"/>
<sequence length="138" mass="15009">PMSQGVKAHHYDSSMAGAPLPMSNMFLALTMGALLRLGLKPYTVEVPILPIWKGEHLLLGERLVTLFASSLITQGGFNGVQAGSKTGQDNEEAWIYVAGKTTYLKDNLDRTVADMDRFLADVEGVDNLHETVQFITSG</sequence>
<dbReference type="EMBL" id="MU859685">
    <property type="protein sequence ID" value="KAK3946581.1"/>
    <property type="molecule type" value="Genomic_DNA"/>
</dbReference>
<evidence type="ECO:0000313" key="3">
    <source>
        <dbReference type="Proteomes" id="UP001303222"/>
    </source>
</evidence>
<name>A0AAN6SB83_9PEZI</name>
<keyword evidence="3" id="KW-1185">Reference proteome</keyword>
<gene>
    <name evidence="2" type="ORF">QBC32DRAFT_185565</name>
</gene>
<dbReference type="Proteomes" id="UP001303222">
    <property type="component" value="Unassembled WGS sequence"/>
</dbReference>
<evidence type="ECO:0000313" key="2">
    <source>
        <dbReference type="EMBL" id="KAK3946581.1"/>
    </source>
</evidence>